<organism evidence="2 3">
    <name type="scientific">Penicillium chermesinum</name>
    <dbReference type="NCBI Taxonomy" id="63820"/>
    <lineage>
        <taxon>Eukaryota</taxon>
        <taxon>Fungi</taxon>
        <taxon>Dikarya</taxon>
        <taxon>Ascomycota</taxon>
        <taxon>Pezizomycotina</taxon>
        <taxon>Eurotiomycetes</taxon>
        <taxon>Eurotiomycetidae</taxon>
        <taxon>Eurotiales</taxon>
        <taxon>Aspergillaceae</taxon>
        <taxon>Penicillium</taxon>
    </lineage>
</organism>
<gene>
    <name evidence="2" type="ORF">N7468_000565</name>
</gene>
<evidence type="ECO:0000256" key="1">
    <source>
        <dbReference type="SAM" id="MobiDB-lite"/>
    </source>
</evidence>
<dbReference type="AlphaFoldDB" id="A0A9W9PNJ7"/>
<dbReference type="Proteomes" id="UP001150941">
    <property type="component" value="Unassembled WGS sequence"/>
</dbReference>
<dbReference type="RefSeq" id="XP_058335893.1">
    <property type="nucleotide sequence ID" value="XM_058469862.1"/>
</dbReference>
<reference evidence="2" key="1">
    <citation type="submission" date="2022-11" db="EMBL/GenBank/DDBJ databases">
        <authorList>
            <person name="Petersen C."/>
        </authorList>
    </citation>
    <scope>NUCLEOTIDE SEQUENCE</scope>
    <source>
        <strain evidence="2">IBT 19713</strain>
    </source>
</reference>
<name>A0A9W9PNJ7_9EURO</name>
<evidence type="ECO:0000313" key="3">
    <source>
        <dbReference type="Proteomes" id="UP001150941"/>
    </source>
</evidence>
<reference evidence="2" key="2">
    <citation type="journal article" date="2023" name="IMA Fungus">
        <title>Comparative genomic study of the Penicillium genus elucidates a diverse pangenome and 15 lateral gene transfer events.</title>
        <authorList>
            <person name="Petersen C."/>
            <person name="Sorensen T."/>
            <person name="Nielsen M.R."/>
            <person name="Sondergaard T.E."/>
            <person name="Sorensen J.L."/>
            <person name="Fitzpatrick D.A."/>
            <person name="Frisvad J.C."/>
            <person name="Nielsen K.L."/>
        </authorList>
    </citation>
    <scope>NUCLEOTIDE SEQUENCE</scope>
    <source>
        <strain evidence="2">IBT 19713</strain>
    </source>
</reference>
<keyword evidence="3" id="KW-1185">Reference proteome</keyword>
<dbReference type="OrthoDB" id="4390692at2759"/>
<comment type="caution">
    <text evidence="2">The sequence shown here is derived from an EMBL/GenBank/DDBJ whole genome shotgun (WGS) entry which is preliminary data.</text>
</comment>
<dbReference type="GeneID" id="83197165"/>
<proteinExistence type="predicted"/>
<protein>
    <submittedName>
        <fullName evidence="2">Uncharacterized protein</fullName>
    </submittedName>
</protein>
<accession>A0A9W9PNJ7</accession>
<feature type="region of interest" description="Disordered" evidence="1">
    <location>
        <begin position="21"/>
        <end position="40"/>
    </location>
</feature>
<dbReference type="EMBL" id="JAPQKS010000001">
    <property type="protein sequence ID" value="KAJ5249114.1"/>
    <property type="molecule type" value="Genomic_DNA"/>
</dbReference>
<sequence>MNLQELPSAAKDIRNEIKAMIPESSSSKSSNFQEEVTQDEAGNKTYKGVVFDEKMARLQEQMGINKKCERHLVYFSKATRLDTSETEGYLIPLSDNVKIAPLSDNAKTGPGGELQGGPYINVRGGYYIHVSNKAILSSGAAILLVVSEG</sequence>
<evidence type="ECO:0000313" key="2">
    <source>
        <dbReference type="EMBL" id="KAJ5249114.1"/>
    </source>
</evidence>